<proteinExistence type="predicted"/>
<dbReference type="Proteomes" id="UP000286954">
    <property type="component" value="Chromosome"/>
</dbReference>
<dbReference type="EMBL" id="CP018911">
    <property type="protein sequence ID" value="AZU04513.1"/>
    <property type="molecule type" value="Genomic_DNA"/>
</dbReference>
<reference evidence="2 3" key="1">
    <citation type="submission" date="2016-12" db="EMBL/GenBank/DDBJ databases">
        <title>The genome of dimorphic prosthecate Glycocaulis alkaliphilus 6b-8t, isolated from crude oil dictates its adaptability in petroleum environments.</title>
        <authorList>
            <person name="Wu X.-L."/>
            <person name="Geng S."/>
        </authorList>
    </citation>
    <scope>NUCLEOTIDE SEQUENCE [LARGE SCALE GENOMIC DNA]</scope>
    <source>
        <strain evidence="2 3">6B-8</strain>
    </source>
</reference>
<evidence type="ECO:0000313" key="3">
    <source>
        <dbReference type="Proteomes" id="UP000286954"/>
    </source>
</evidence>
<name>A0A3T0EAP4_9PROT</name>
<keyword evidence="1" id="KW-0812">Transmembrane</keyword>
<keyword evidence="1" id="KW-1133">Transmembrane helix</keyword>
<dbReference type="AlphaFoldDB" id="A0A3T0EAP4"/>
<dbReference type="KEGG" id="gak:X907_1990"/>
<gene>
    <name evidence="2" type="ORF">X907_1990</name>
</gene>
<sequence>MPLGTANIPPMIGEDNQVARPVALWLERASLAAGGLGLLAFGAGRAITGEGLAYPQSLLWMVPCALLAAGCALLYWRVATRTPQ</sequence>
<organism evidence="2 3">
    <name type="scientific">Glycocaulis alkaliphilus</name>
    <dbReference type="NCBI Taxonomy" id="1434191"/>
    <lineage>
        <taxon>Bacteria</taxon>
        <taxon>Pseudomonadati</taxon>
        <taxon>Pseudomonadota</taxon>
        <taxon>Alphaproteobacteria</taxon>
        <taxon>Maricaulales</taxon>
        <taxon>Maricaulaceae</taxon>
        <taxon>Glycocaulis</taxon>
    </lineage>
</organism>
<keyword evidence="3" id="KW-1185">Reference proteome</keyword>
<evidence type="ECO:0000313" key="2">
    <source>
        <dbReference type="EMBL" id="AZU04513.1"/>
    </source>
</evidence>
<keyword evidence="1" id="KW-0472">Membrane</keyword>
<protein>
    <submittedName>
        <fullName evidence="2">Uncharacterized protein</fullName>
    </submittedName>
</protein>
<evidence type="ECO:0000256" key="1">
    <source>
        <dbReference type="SAM" id="Phobius"/>
    </source>
</evidence>
<feature type="transmembrane region" description="Helical" evidence="1">
    <location>
        <begin position="58"/>
        <end position="76"/>
    </location>
</feature>
<accession>A0A3T0EAP4</accession>